<sequence>MPAHGLEKGPGLLDSSSRPLWALIPIWEKMKGKAQRFFFFGTNRLKKDVSVPPCEYVRHSVALWSGFGLM</sequence>
<protein>
    <submittedName>
        <fullName evidence="1">Uncharacterized protein</fullName>
    </submittedName>
</protein>
<reference evidence="1" key="1">
    <citation type="submission" date="2014-09" db="EMBL/GenBank/DDBJ databases">
        <authorList>
            <person name="Magalhaes I.L.F."/>
            <person name="Oliveira U."/>
            <person name="Santos F.R."/>
            <person name="Vidigal T.H.D.A."/>
            <person name="Brescovit A.D."/>
            <person name="Santos A.J."/>
        </authorList>
    </citation>
    <scope>NUCLEOTIDE SEQUENCE</scope>
    <source>
        <tissue evidence="1">Shoot tissue taken approximately 20 cm above the soil surface</tissue>
    </source>
</reference>
<proteinExistence type="predicted"/>
<dbReference type="EMBL" id="GBRH01178468">
    <property type="protein sequence ID" value="JAE19428.1"/>
    <property type="molecule type" value="Transcribed_RNA"/>
</dbReference>
<reference evidence="1" key="2">
    <citation type="journal article" date="2015" name="Data Brief">
        <title>Shoot transcriptome of the giant reed, Arundo donax.</title>
        <authorList>
            <person name="Barrero R.A."/>
            <person name="Guerrero F.D."/>
            <person name="Moolhuijzen P."/>
            <person name="Goolsby J.A."/>
            <person name="Tidwell J."/>
            <person name="Bellgard S.E."/>
            <person name="Bellgard M.I."/>
        </authorList>
    </citation>
    <scope>NUCLEOTIDE SEQUENCE</scope>
    <source>
        <tissue evidence="1">Shoot tissue taken approximately 20 cm above the soil surface</tissue>
    </source>
</reference>
<evidence type="ECO:0000313" key="1">
    <source>
        <dbReference type="EMBL" id="JAE19428.1"/>
    </source>
</evidence>
<accession>A0A0A9GFI7</accession>
<organism evidence="1">
    <name type="scientific">Arundo donax</name>
    <name type="common">Giant reed</name>
    <name type="synonym">Donax arundinaceus</name>
    <dbReference type="NCBI Taxonomy" id="35708"/>
    <lineage>
        <taxon>Eukaryota</taxon>
        <taxon>Viridiplantae</taxon>
        <taxon>Streptophyta</taxon>
        <taxon>Embryophyta</taxon>
        <taxon>Tracheophyta</taxon>
        <taxon>Spermatophyta</taxon>
        <taxon>Magnoliopsida</taxon>
        <taxon>Liliopsida</taxon>
        <taxon>Poales</taxon>
        <taxon>Poaceae</taxon>
        <taxon>PACMAD clade</taxon>
        <taxon>Arundinoideae</taxon>
        <taxon>Arundineae</taxon>
        <taxon>Arundo</taxon>
    </lineage>
</organism>
<dbReference type="AlphaFoldDB" id="A0A0A9GFI7"/>
<name>A0A0A9GFI7_ARUDO</name>